<dbReference type="GeneID" id="39598104"/>
<evidence type="ECO:0000313" key="2">
    <source>
        <dbReference type="EMBL" id="RWQ98107.1"/>
    </source>
</evidence>
<name>A0A443I236_BYSSP</name>
<dbReference type="CDD" id="cd23703">
    <property type="entry name" value="mS26_PET12"/>
    <property type="match status" value="1"/>
</dbReference>
<comment type="caution">
    <text evidence="2">The sequence shown here is derived from an EMBL/GenBank/DDBJ whole genome shotgun (WGS) entry which is preliminary data.</text>
</comment>
<feature type="region of interest" description="Disordered" evidence="1">
    <location>
        <begin position="122"/>
        <end position="153"/>
    </location>
</feature>
<keyword evidence="3" id="KW-1185">Reference proteome</keyword>
<accession>A0A443I236</accession>
<gene>
    <name evidence="2" type="ORF">C8Q69DRAFT_442279</name>
</gene>
<dbReference type="AlphaFoldDB" id="A0A443I236"/>
<dbReference type="VEuPathDB" id="FungiDB:C8Q69DRAFT_442279"/>
<organism evidence="2 3">
    <name type="scientific">Byssochlamys spectabilis</name>
    <name type="common">Paecilomyces variotii</name>
    <dbReference type="NCBI Taxonomy" id="264951"/>
    <lineage>
        <taxon>Eukaryota</taxon>
        <taxon>Fungi</taxon>
        <taxon>Dikarya</taxon>
        <taxon>Ascomycota</taxon>
        <taxon>Pezizomycotina</taxon>
        <taxon>Eurotiomycetes</taxon>
        <taxon>Eurotiomycetidae</taxon>
        <taxon>Eurotiales</taxon>
        <taxon>Thermoascaceae</taxon>
        <taxon>Paecilomyces</taxon>
    </lineage>
</organism>
<reference evidence="2 3" key="1">
    <citation type="journal article" date="2018" name="Front. Microbiol.">
        <title>Genomic and genetic insights into a cosmopolitan fungus, Paecilomyces variotii (Eurotiales).</title>
        <authorList>
            <person name="Urquhart A.S."/>
            <person name="Mondo S.J."/>
            <person name="Makela M.R."/>
            <person name="Hane J.K."/>
            <person name="Wiebenga A."/>
            <person name="He G."/>
            <person name="Mihaltcheva S."/>
            <person name="Pangilinan J."/>
            <person name="Lipzen A."/>
            <person name="Barry K."/>
            <person name="de Vries R.P."/>
            <person name="Grigoriev I.V."/>
            <person name="Idnurm A."/>
        </authorList>
    </citation>
    <scope>NUCLEOTIDE SEQUENCE [LARGE SCALE GENOMIC DNA]</scope>
    <source>
        <strain evidence="2 3">CBS 101075</strain>
    </source>
</reference>
<dbReference type="Pfam" id="PF26163">
    <property type="entry name" value="mS26"/>
    <property type="match status" value="1"/>
</dbReference>
<sequence length="287" mass="33087">MALFRSSRTLTTQVRGFASSSCLRVGPESPNFIEVPRTIQPDLPSKPQVKGTLPVPREIFPARRVDKPTEAYINDATPLPSRELNVSPDDPHVEYNVWKRKMAEARRKNLRQGLLELHRRKQRTDRLMEKRSRDKQVQRERILSQPEREDERLTRPSIVQAMQPVRTPILPDPDREARLARSRALLEIKEAEKKAERQDYVHSLYMNARKFITTEAQLAAEIERVFPEGENDAWRNDHQPGENIWNLGVPPTIQSSVNDAKKSEAARWDVIQGRVKKLGEQITGGKL</sequence>
<dbReference type="STRING" id="264951.A0A443I236"/>
<proteinExistence type="predicted"/>
<dbReference type="RefSeq" id="XP_028487752.1">
    <property type="nucleotide sequence ID" value="XM_028628827.1"/>
</dbReference>
<protein>
    <submittedName>
        <fullName evidence="2">Uncharacterized protein</fullName>
    </submittedName>
</protein>
<dbReference type="EMBL" id="RCNU01000002">
    <property type="protein sequence ID" value="RWQ98107.1"/>
    <property type="molecule type" value="Genomic_DNA"/>
</dbReference>
<dbReference type="InterPro" id="IPR058940">
    <property type="entry name" value="mS26_fungi"/>
</dbReference>
<dbReference type="Proteomes" id="UP000283841">
    <property type="component" value="Unassembled WGS sequence"/>
</dbReference>
<evidence type="ECO:0000313" key="3">
    <source>
        <dbReference type="Proteomes" id="UP000283841"/>
    </source>
</evidence>
<feature type="compositionally biased region" description="Basic and acidic residues" evidence="1">
    <location>
        <begin position="124"/>
        <end position="153"/>
    </location>
</feature>
<evidence type="ECO:0000256" key="1">
    <source>
        <dbReference type="SAM" id="MobiDB-lite"/>
    </source>
</evidence>